<keyword evidence="2" id="KW-1133">Transmembrane helix</keyword>
<comment type="caution">
    <text evidence="4">The sequence shown here is derived from an EMBL/GenBank/DDBJ whole genome shotgun (WGS) entry which is preliminary data.</text>
</comment>
<keyword evidence="2" id="KW-0472">Membrane</keyword>
<keyword evidence="2" id="KW-0812">Transmembrane</keyword>
<evidence type="ECO:0000256" key="2">
    <source>
        <dbReference type="SAM" id="Phobius"/>
    </source>
</evidence>
<evidence type="ECO:0000256" key="1">
    <source>
        <dbReference type="SAM" id="MobiDB-lite"/>
    </source>
</evidence>
<sequence length="278" mass="30423">MISIANCILLLIPLLFPLRFTAASGLSEYGTLKNVSFDTQEEAEMAKNRTFHIPFDYFPRDIFPPLKNISPDDDGESAKGRGEDKHINLPIGPNIPTNGARLASMEEEGLDSSEYKWEEDGISSPMAKKRIATIPVDYRRPPEFLPPENLRRTPKTAEDEPIGSSAATNEMENPMRFTNILLVLLAPMAALTFFCFLVVFLCIHLNGCRRYWHGTSKVTAVSTALLSSSKACNNKIAAVLLDAVVVGESQSPPPKTLALIDTNIPTNGARLASSNGTT</sequence>
<feature type="compositionally biased region" description="Basic and acidic residues" evidence="1">
    <location>
        <begin position="149"/>
        <end position="158"/>
    </location>
</feature>
<keyword evidence="3" id="KW-0732">Signal</keyword>
<proteinExistence type="predicted"/>
<reference evidence="4 5" key="1">
    <citation type="submission" date="2024-10" db="EMBL/GenBank/DDBJ databases">
        <authorList>
            <person name="Kim D."/>
        </authorList>
    </citation>
    <scope>NUCLEOTIDE SEQUENCE [LARGE SCALE GENOMIC DNA]</scope>
    <source>
        <strain evidence="4">BH-2024</strain>
    </source>
</reference>
<evidence type="ECO:0000313" key="4">
    <source>
        <dbReference type="EMBL" id="KAL3097190.1"/>
    </source>
</evidence>
<dbReference type="AlphaFoldDB" id="A0ABD2K2S0"/>
<organism evidence="4 5">
    <name type="scientific">Heterodera trifolii</name>
    <dbReference type="NCBI Taxonomy" id="157864"/>
    <lineage>
        <taxon>Eukaryota</taxon>
        <taxon>Metazoa</taxon>
        <taxon>Ecdysozoa</taxon>
        <taxon>Nematoda</taxon>
        <taxon>Chromadorea</taxon>
        <taxon>Rhabditida</taxon>
        <taxon>Tylenchina</taxon>
        <taxon>Tylenchomorpha</taxon>
        <taxon>Tylenchoidea</taxon>
        <taxon>Heteroderidae</taxon>
        <taxon>Heteroderinae</taxon>
        <taxon>Heterodera</taxon>
    </lineage>
</organism>
<protein>
    <submittedName>
        <fullName evidence="4">Uncharacterized protein</fullName>
    </submittedName>
</protein>
<gene>
    <name evidence="4" type="ORF">niasHT_030185</name>
</gene>
<evidence type="ECO:0000313" key="5">
    <source>
        <dbReference type="Proteomes" id="UP001620626"/>
    </source>
</evidence>
<accession>A0ABD2K2S0</accession>
<feature type="region of interest" description="Disordered" evidence="1">
    <location>
        <begin position="68"/>
        <end position="93"/>
    </location>
</feature>
<evidence type="ECO:0000256" key="3">
    <source>
        <dbReference type="SAM" id="SignalP"/>
    </source>
</evidence>
<feature type="chain" id="PRO_5044743133" evidence="3">
    <location>
        <begin position="24"/>
        <end position="278"/>
    </location>
</feature>
<keyword evidence="5" id="KW-1185">Reference proteome</keyword>
<name>A0ABD2K2S0_9BILA</name>
<feature type="transmembrane region" description="Helical" evidence="2">
    <location>
        <begin position="180"/>
        <end position="203"/>
    </location>
</feature>
<dbReference type="Proteomes" id="UP001620626">
    <property type="component" value="Unassembled WGS sequence"/>
</dbReference>
<feature type="compositionally biased region" description="Basic and acidic residues" evidence="1">
    <location>
        <begin position="76"/>
        <end position="87"/>
    </location>
</feature>
<feature type="region of interest" description="Disordered" evidence="1">
    <location>
        <begin position="143"/>
        <end position="167"/>
    </location>
</feature>
<dbReference type="EMBL" id="JBICBT010000846">
    <property type="protein sequence ID" value="KAL3097190.1"/>
    <property type="molecule type" value="Genomic_DNA"/>
</dbReference>
<feature type="signal peptide" evidence="3">
    <location>
        <begin position="1"/>
        <end position="23"/>
    </location>
</feature>